<comment type="caution">
    <text evidence="12">The sequence shown here is derived from an EMBL/GenBank/DDBJ whole genome shotgun (WGS) entry which is preliminary data.</text>
</comment>
<keyword evidence="4 9" id="KW-0378">Hydrolase</keyword>
<evidence type="ECO:0000259" key="10">
    <source>
        <dbReference type="PROSITE" id="PS51192"/>
    </source>
</evidence>
<dbReference type="Pfam" id="PF17757">
    <property type="entry name" value="UvrB_inter"/>
    <property type="match status" value="1"/>
</dbReference>
<dbReference type="GO" id="GO:0003678">
    <property type="term" value="F:DNA helicase activity"/>
    <property type="evidence" value="ECO:0007669"/>
    <property type="project" value="TreeGrafter"/>
</dbReference>
<keyword evidence="2 9" id="KW-0547">Nucleotide-binding</keyword>
<keyword evidence="8 9" id="KW-0234">DNA repair</keyword>
<dbReference type="GO" id="GO:0006355">
    <property type="term" value="P:regulation of DNA-templated transcription"/>
    <property type="evidence" value="ECO:0007669"/>
    <property type="project" value="UniProtKB-UniRule"/>
</dbReference>
<dbReference type="InterPro" id="IPR003711">
    <property type="entry name" value="CarD-like/TRCF_RID"/>
</dbReference>
<keyword evidence="1 9" id="KW-0963">Cytoplasm</keyword>
<evidence type="ECO:0000256" key="7">
    <source>
        <dbReference type="ARBA" id="ARBA00023125"/>
    </source>
</evidence>
<dbReference type="SMART" id="SM00490">
    <property type="entry name" value="HELICc"/>
    <property type="match status" value="1"/>
</dbReference>
<dbReference type="SMART" id="SM00982">
    <property type="entry name" value="TRCF"/>
    <property type="match status" value="1"/>
</dbReference>
<dbReference type="InterPro" id="IPR047112">
    <property type="entry name" value="RecG/Mfd"/>
</dbReference>
<evidence type="ECO:0000313" key="12">
    <source>
        <dbReference type="EMBL" id="HGE75552.1"/>
    </source>
</evidence>
<dbReference type="Pfam" id="PF02559">
    <property type="entry name" value="CarD_TRCF_RID"/>
    <property type="match status" value="1"/>
</dbReference>
<keyword evidence="6 9" id="KW-0067">ATP-binding</keyword>
<dbReference type="PROSITE" id="PS51192">
    <property type="entry name" value="HELICASE_ATP_BIND_1"/>
    <property type="match status" value="1"/>
</dbReference>
<evidence type="ECO:0000256" key="2">
    <source>
        <dbReference type="ARBA" id="ARBA00022741"/>
    </source>
</evidence>
<dbReference type="Pfam" id="PF03461">
    <property type="entry name" value="TRCF"/>
    <property type="match status" value="1"/>
</dbReference>
<dbReference type="GO" id="GO:0005524">
    <property type="term" value="F:ATP binding"/>
    <property type="evidence" value="ECO:0007669"/>
    <property type="project" value="UniProtKB-UniRule"/>
</dbReference>
<dbReference type="EC" id="3.6.4.-" evidence="9"/>
<protein>
    <recommendedName>
        <fullName evidence="9">Transcription-repair-coupling factor</fullName>
        <shortName evidence="9">TRCF</shortName>
        <ecNumber evidence="9">3.6.4.-</ecNumber>
    </recommendedName>
</protein>
<dbReference type="HAMAP" id="MF_00969">
    <property type="entry name" value="TRCF"/>
    <property type="match status" value="1"/>
</dbReference>
<name>A0A7V3RFE6_9BACT</name>
<dbReference type="SUPFAM" id="SSF52540">
    <property type="entry name" value="P-loop containing nucleoside triphosphate hydrolases"/>
    <property type="match status" value="3"/>
</dbReference>
<dbReference type="GO" id="GO:0000716">
    <property type="term" value="P:transcription-coupled nucleotide-excision repair, DNA damage recognition"/>
    <property type="evidence" value="ECO:0007669"/>
    <property type="project" value="UniProtKB-UniRule"/>
</dbReference>
<evidence type="ECO:0000256" key="1">
    <source>
        <dbReference type="ARBA" id="ARBA00022490"/>
    </source>
</evidence>
<gene>
    <name evidence="9" type="primary">mfd</name>
    <name evidence="12" type="ORF">ENX73_05455</name>
</gene>
<evidence type="ECO:0000256" key="8">
    <source>
        <dbReference type="ARBA" id="ARBA00023204"/>
    </source>
</evidence>
<dbReference type="Pfam" id="PF00271">
    <property type="entry name" value="Helicase_C"/>
    <property type="match status" value="1"/>
</dbReference>
<evidence type="ECO:0000256" key="9">
    <source>
        <dbReference type="HAMAP-Rule" id="MF_00969"/>
    </source>
</evidence>
<dbReference type="InterPro" id="IPR037235">
    <property type="entry name" value="TRCF-like_C_D7"/>
</dbReference>
<keyword evidence="5 12" id="KW-0347">Helicase</keyword>
<dbReference type="InterPro" id="IPR041471">
    <property type="entry name" value="UvrB_inter"/>
</dbReference>
<dbReference type="Pfam" id="PF00270">
    <property type="entry name" value="DEAD"/>
    <property type="match status" value="1"/>
</dbReference>
<dbReference type="Gene3D" id="2.40.10.170">
    <property type="match status" value="1"/>
</dbReference>
<dbReference type="InterPro" id="IPR027417">
    <property type="entry name" value="P-loop_NTPase"/>
</dbReference>
<dbReference type="SUPFAM" id="SSF141259">
    <property type="entry name" value="CarD-like"/>
    <property type="match status" value="1"/>
</dbReference>
<dbReference type="InterPro" id="IPR036101">
    <property type="entry name" value="CarD-like/TRCF_RID_sf"/>
</dbReference>
<dbReference type="CDD" id="cd17991">
    <property type="entry name" value="DEXHc_TRCF"/>
    <property type="match status" value="1"/>
</dbReference>
<dbReference type="InterPro" id="IPR001650">
    <property type="entry name" value="Helicase_C-like"/>
</dbReference>
<evidence type="ECO:0000259" key="11">
    <source>
        <dbReference type="PROSITE" id="PS51194"/>
    </source>
</evidence>
<dbReference type="SMART" id="SM01058">
    <property type="entry name" value="CarD_TRCF"/>
    <property type="match status" value="1"/>
</dbReference>
<dbReference type="GO" id="GO:0003684">
    <property type="term" value="F:damaged DNA binding"/>
    <property type="evidence" value="ECO:0007669"/>
    <property type="project" value="InterPro"/>
</dbReference>
<dbReference type="Gene3D" id="3.30.2060.10">
    <property type="entry name" value="Penicillin-binding protein 1b domain"/>
    <property type="match status" value="1"/>
</dbReference>
<dbReference type="PROSITE" id="PS51194">
    <property type="entry name" value="HELICASE_CTER"/>
    <property type="match status" value="1"/>
</dbReference>
<dbReference type="Gene3D" id="3.90.1150.50">
    <property type="entry name" value="Transcription-repair-coupling factor, D7 domain"/>
    <property type="match status" value="1"/>
</dbReference>
<reference evidence="12" key="1">
    <citation type="journal article" date="2020" name="mSystems">
        <title>Genome- and Community-Level Interaction Insights into Carbon Utilization and Element Cycling Functions of Hydrothermarchaeota in Hydrothermal Sediment.</title>
        <authorList>
            <person name="Zhou Z."/>
            <person name="Liu Y."/>
            <person name="Xu W."/>
            <person name="Pan J."/>
            <person name="Luo Z.H."/>
            <person name="Li M."/>
        </authorList>
    </citation>
    <scope>NUCLEOTIDE SEQUENCE [LARGE SCALE GENOMIC DNA]</scope>
    <source>
        <strain evidence="12">SpSt-966</strain>
    </source>
</reference>
<accession>A0A7V3RFE6</accession>
<dbReference type="InterPro" id="IPR005118">
    <property type="entry name" value="TRCF_C"/>
</dbReference>
<evidence type="ECO:0000256" key="5">
    <source>
        <dbReference type="ARBA" id="ARBA00022806"/>
    </source>
</evidence>
<evidence type="ECO:0000256" key="6">
    <source>
        <dbReference type="ARBA" id="ARBA00022840"/>
    </source>
</evidence>
<comment type="function">
    <text evidence="9">Couples transcription and DNA repair by recognizing RNA polymerase (RNAP) stalled at DNA lesions. Mediates ATP-dependent release of RNAP and its truncated transcript from the DNA, and recruitment of nucleotide excision repair machinery to the damaged site.</text>
</comment>
<dbReference type="InterPro" id="IPR011545">
    <property type="entry name" value="DEAD/DEAH_box_helicase_dom"/>
</dbReference>
<dbReference type="InterPro" id="IPR014001">
    <property type="entry name" value="Helicase_ATP-bd"/>
</dbReference>
<comment type="subcellular location">
    <subcellularLocation>
        <location evidence="9">Cytoplasm</location>
    </subcellularLocation>
</comment>
<dbReference type="GO" id="GO:0016787">
    <property type="term" value="F:hydrolase activity"/>
    <property type="evidence" value="ECO:0007669"/>
    <property type="project" value="UniProtKB-KW"/>
</dbReference>
<dbReference type="SUPFAM" id="SSF143517">
    <property type="entry name" value="TRCF domain-like"/>
    <property type="match status" value="1"/>
</dbReference>
<dbReference type="PANTHER" id="PTHR47964">
    <property type="entry name" value="ATP-DEPENDENT DNA HELICASE HOMOLOG RECG, CHLOROPLASTIC"/>
    <property type="match status" value="1"/>
</dbReference>
<keyword evidence="3 9" id="KW-0227">DNA damage</keyword>
<sequence length="1014" mass="114709">MNEIEKISENLSFNGRKINFHSSGTIGLLSVIFKLNRMGKKQVIILPNPRMAREISSDLGKAGIENILLSDLNILPFEHAIPSREESASRIEALHGLIDGNLVISDVTAILKKTAPVVYIKDGLKISKALPLPKALPGWLLSTGYSRVLTVRSVGEFSIRGGIIDVFSPVQGPVRIESFDVDIESIRTFDPQTQLSVDRIDTISLFPISEFELSEPSFSIARERLERSEHPELAEDIGKLNGMAGLFWKDSYCGLDYLSEDVSLVIYEIEQCKSYFSEYEKEVTDIYDPSFLVLFRAFSYASSERLDRDEIIHVTQKPLKIPLDAMISLPSGMMNSSIIESRKSYSFQDYFQEIEPEMLVVHEDHGIGLYKGTEIIEDSDGIHEYLKILYRDGAMLYTPIEKFNKVEKYIGSKDIALSDINGKEWRRTKERVRENIENDVKDLVKLYAMREHSNGFAFLPQRELEEAFAKSFGYLETPDQMKAIEDVFEDMESNRAMDRLICGDAGFGKTEVVLRAAFRAVVNGKQVAMLAPTLILARQHYETFRSRMEPFGIAVTLLSSQSTLSQRKSAIDSIKAGKTDIVIGTHSIISDKISFKDLGLVIIDEEQRFGTKQKEFLKRLRLNVDVLTLSATPIPRTLHMALSGIKTISVIQTPPMGRIPPQIYVTRWNEKMIISAILKEINRGGQVFYVHNRIEDINKVVDKLKSMLPSIIITCVHGRMSKQEFEKVFDGFYTGKIDVLVATSVIENGVDIPNANTLIVDDVERYGLAQLYQIKGRVGRSNRKSYVYLMYTKVPSEIVMKRLEAIKNFNESGGAMSLALKDMEIRGVGEVLGLKQHGQIDAIGLQMYKEILDQTIRKIHGEKLDEETCEPDVSLPSSILPEKCVEDPIERMKLYRRLAGAKSIQDVDEVRDEIVDRFGKIPSFVEKLFDHSKIRILMCDLHISKISTEGTNVQIAFKDKNNIGQFASFFKTASINLPKNVIILFDVIKNGELKILFEMLLEYKKHVDQKEGVA</sequence>
<evidence type="ECO:0000256" key="4">
    <source>
        <dbReference type="ARBA" id="ARBA00022801"/>
    </source>
</evidence>
<keyword evidence="7 9" id="KW-0238">DNA-binding</keyword>
<dbReference type="Gene3D" id="3.40.50.300">
    <property type="entry name" value="P-loop containing nucleotide triphosphate hydrolases"/>
    <property type="match status" value="2"/>
</dbReference>
<comment type="similarity">
    <text evidence="9">In the C-terminal section; belongs to the helicase family. RecG subfamily.</text>
</comment>
<dbReference type="EMBL" id="DTPE01000212">
    <property type="protein sequence ID" value="HGE75552.1"/>
    <property type="molecule type" value="Genomic_DNA"/>
</dbReference>
<comment type="similarity">
    <text evidence="9">In the N-terminal section; belongs to the UvrB family.</text>
</comment>
<dbReference type="AlphaFoldDB" id="A0A7V3RFE6"/>
<organism evidence="12">
    <name type="scientific">Mesoaciditoga lauensis</name>
    <dbReference type="NCBI Taxonomy" id="1495039"/>
    <lineage>
        <taxon>Bacteria</taxon>
        <taxon>Thermotogati</taxon>
        <taxon>Thermotogota</taxon>
        <taxon>Thermotogae</taxon>
        <taxon>Mesoaciditogales</taxon>
        <taxon>Mesoaciditogaceae</taxon>
        <taxon>Mesoaciditoga</taxon>
    </lineage>
</organism>
<dbReference type="InterPro" id="IPR004576">
    <property type="entry name" value="Mfd"/>
</dbReference>
<proteinExistence type="inferred from homology"/>
<dbReference type="PANTHER" id="PTHR47964:SF1">
    <property type="entry name" value="ATP-DEPENDENT DNA HELICASE HOMOLOG RECG, CHLOROPLASTIC"/>
    <property type="match status" value="1"/>
</dbReference>
<dbReference type="GO" id="GO:0005737">
    <property type="term" value="C:cytoplasm"/>
    <property type="evidence" value="ECO:0007669"/>
    <property type="project" value="UniProtKB-SubCell"/>
</dbReference>
<dbReference type="SMART" id="SM00487">
    <property type="entry name" value="DEXDc"/>
    <property type="match status" value="1"/>
</dbReference>
<feature type="domain" description="Helicase ATP-binding" evidence="10">
    <location>
        <begin position="490"/>
        <end position="651"/>
    </location>
</feature>
<evidence type="ECO:0000256" key="3">
    <source>
        <dbReference type="ARBA" id="ARBA00022763"/>
    </source>
</evidence>
<feature type="domain" description="Helicase C-terminal" evidence="11">
    <location>
        <begin position="673"/>
        <end position="824"/>
    </location>
</feature>
<dbReference type="Gene3D" id="3.40.50.11180">
    <property type="match status" value="1"/>
</dbReference>